<proteinExistence type="predicted"/>
<organism evidence="1 2">
    <name type="scientific">Pseudomonas graminis</name>
    <dbReference type="NCBI Taxonomy" id="158627"/>
    <lineage>
        <taxon>Bacteria</taxon>
        <taxon>Pseudomonadati</taxon>
        <taxon>Pseudomonadota</taxon>
        <taxon>Gammaproteobacteria</taxon>
        <taxon>Pseudomonadales</taxon>
        <taxon>Pseudomonadaceae</taxon>
        <taxon>Pseudomonas</taxon>
    </lineage>
</organism>
<dbReference type="AlphaFoldDB" id="A0A1H9ZMH8"/>
<reference evidence="1 2" key="1">
    <citation type="submission" date="2016-10" db="EMBL/GenBank/DDBJ databases">
        <authorList>
            <person name="de Groot N.N."/>
        </authorList>
    </citation>
    <scope>NUCLEOTIDE SEQUENCE [LARGE SCALE GENOMIC DNA]</scope>
    <source>
        <strain evidence="1 2">DSM 11363</strain>
    </source>
</reference>
<accession>A0A1H9ZMH8</accession>
<dbReference type="Proteomes" id="UP000182332">
    <property type="component" value="Unassembled WGS sequence"/>
</dbReference>
<evidence type="ECO:0000313" key="2">
    <source>
        <dbReference type="Proteomes" id="UP000182332"/>
    </source>
</evidence>
<dbReference type="EMBL" id="FOHW01000002">
    <property type="protein sequence ID" value="SES82852.1"/>
    <property type="molecule type" value="Genomic_DNA"/>
</dbReference>
<evidence type="ECO:0000313" key="1">
    <source>
        <dbReference type="EMBL" id="SES82852.1"/>
    </source>
</evidence>
<gene>
    <name evidence="1" type="ORF">SAMN05216197_102329</name>
</gene>
<name>A0A1H9ZMH8_9PSED</name>
<protein>
    <submittedName>
        <fullName evidence="1">Uncharacterized protein</fullName>
    </submittedName>
</protein>
<sequence length="65" mass="6785">MTNDLGVGLPSLSIAIESGNACVSLDPCQIGRGINHAIALLGFNDGHYREDAQASQLSELSQSDN</sequence>